<dbReference type="InterPro" id="IPR011335">
    <property type="entry name" value="Restrct_endonuc-II-like"/>
</dbReference>
<dbReference type="Proteomes" id="UP000034681">
    <property type="component" value="Unassembled WGS sequence"/>
</dbReference>
<dbReference type="Gene3D" id="3.40.1350.10">
    <property type="match status" value="1"/>
</dbReference>
<dbReference type="eggNOG" id="ENOG5031F23">
    <property type="taxonomic scope" value="Bacteria"/>
</dbReference>
<dbReference type="STRING" id="317619.GCA_000332315_04322"/>
<dbReference type="InterPro" id="IPR011856">
    <property type="entry name" value="tRNA_endonuc-like_dom_sf"/>
</dbReference>
<protein>
    <submittedName>
        <fullName evidence="1">Fatty-acid oxidation protein subunit alpha</fullName>
    </submittedName>
</protein>
<reference evidence="1" key="1">
    <citation type="submission" date="2012-04" db="EMBL/GenBank/DDBJ databases">
        <authorList>
            <person name="Borisov I.G."/>
            <person name="Ivanikova N.V."/>
            <person name="Pinevich A.V."/>
        </authorList>
    </citation>
    <scope>NUCLEOTIDE SEQUENCE</scope>
    <source>
        <strain evidence="1">CALU 1027</strain>
    </source>
</reference>
<accession>A0A0M2PTQ8</accession>
<dbReference type="GO" id="GO:0003676">
    <property type="term" value="F:nucleic acid binding"/>
    <property type="evidence" value="ECO:0007669"/>
    <property type="project" value="InterPro"/>
</dbReference>
<dbReference type="OrthoDB" id="456752at2"/>
<gene>
    <name evidence="1" type="ORF">PROH_12995</name>
</gene>
<dbReference type="Pfam" id="PF08814">
    <property type="entry name" value="XisH"/>
    <property type="match status" value="1"/>
</dbReference>
<comment type="caution">
    <text evidence="1">The sequence shown here is derived from an EMBL/GenBank/DDBJ whole genome shotgun (WGS) entry which is preliminary data.</text>
</comment>
<dbReference type="SUPFAM" id="SSF52980">
    <property type="entry name" value="Restriction endonuclease-like"/>
    <property type="match status" value="1"/>
</dbReference>
<keyword evidence="2" id="KW-1185">Reference proteome</keyword>
<dbReference type="EMBL" id="AJTX02000005">
    <property type="protein sequence ID" value="KKI99504.1"/>
    <property type="molecule type" value="Genomic_DNA"/>
</dbReference>
<proteinExistence type="predicted"/>
<evidence type="ECO:0000313" key="1">
    <source>
        <dbReference type="EMBL" id="KKI99504.1"/>
    </source>
</evidence>
<dbReference type="RefSeq" id="WP_016922993.1">
    <property type="nucleotide sequence ID" value="NZ_KB235942.1"/>
</dbReference>
<dbReference type="InterPro" id="IPR014919">
    <property type="entry name" value="XisH"/>
</dbReference>
<evidence type="ECO:0000313" key="2">
    <source>
        <dbReference type="Proteomes" id="UP000034681"/>
    </source>
</evidence>
<dbReference type="AlphaFoldDB" id="A0A0M2PTQ8"/>
<organism evidence="1 2">
    <name type="scientific">Prochlorothrix hollandica PCC 9006 = CALU 1027</name>
    <dbReference type="NCBI Taxonomy" id="317619"/>
    <lineage>
        <taxon>Bacteria</taxon>
        <taxon>Bacillati</taxon>
        <taxon>Cyanobacteriota</taxon>
        <taxon>Cyanophyceae</taxon>
        <taxon>Prochlorotrichales</taxon>
        <taxon>Prochlorotrichaceae</taxon>
        <taxon>Prochlorothrix</taxon>
    </lineage>
</organism>
<sequence>MARRDRFHEAVKHALEKEGWTITHDPLPLAVGSLRLEVDLGAEKLIIAQKENQKIAVEVKSFLRTSKITDFYNALGQFLPYKVALRRLEPDREIYLAVPEAAYNELFGEILIQDLLQEYPVKIIVYSPDQEEITTWIA</sequence>
<dbReference type="CDD" id="cd22366">
    <property type="entry name" value="XisH-like"/>
    <property type="match status" value="1"/>
</dbReference>
<name>A0A0M2PTQ8_PROHO</name>